<dbReference type="PROSITE" id="PS00623">
    <property type="entry name" value="GMC_OXRED_1"/>
    <property type="match status" value="1"/>
</dbReference>
<dbReference type="PROSITE" id="PS00624">
    <property type="entry name" value="GMC_OXRED_2"/>
    <property type="match status" value="1"/>
</dbReference>
<comment type="similarity">
    <text evidence="2 6">Belongs to the GMC oxidoreductase family.</text>
</comment>
<dbReference type="AlphaFoldDB" id="A0A1Y1SCX6"/>
<sequence>MFWPRGKTLGGSSSINAMVYIRGHRADYDEWADLGCEGWESHRLLEIFKEQENNERGISEFHGVGGALNVADGMYKNPLSRAFVDAACEAGLPPNDDFNGAEQEGAGYFQVTQKNGRRWSSARAFLGRAENRRNLTILTGAQASRVRLEGGRAVGVDLVVGRTPHQIECRREVILCGGAVNSPQLLQLSGIGDPDELSRAGVPVLHELSGVGQNLQDHLDMTVMIADDSHQAIGLALGFVPQAMRGLYDFLAGRGGLLSSNVSETGGFAKLNAESPRPELQFHFLPTYLRDHGRQLVPGYGATLHVCQLRPKSRGSIGLHSANPQDHPRISPNYLSHPDDAEELIQGVKLARKILNMPALAKINGGEVAPGRDCISDDSLMADIRARAETIYHPVGTCKMGVDDMAVVDPQLRVRGLDGLRVADASIMPTLIGGNTNAPCMMIGEMCARAILAYYDERDNTLTKAA</sequence>
<evidence type="ECO:0000256" key="1">
    <source>
        <dbReference type="ARBA" id="ARBA00001974"/>
    </source>
</evidence>
<dbReference type="InterPro" id="IPR012132">
    <property type="entry name" value="GMC_OxRdtase"/>
</dbReference>
<dbReference type="InterPro" id="IPR007867">
    <property type="entry name" value="GMC_OxRtase_C"/>
</dbReference>
<dbReference type="Pfam" id="PF05199">
    <property type="entry name" value="GMC_oxred_C"/>
    <property type="match status" value="1"/>
</dbReference>
<comment type="cofactor">
    <cofactor evidence="1 5">
        <name>FAD</name>
        <dbReference type="ChEBI" id="CHEBI:57692"/>
    </cofactor>
</comment>
<keyword evidence="10" id="KW-1185">Reference proteome</keyword>
<keyword evidence="3 6" id="KW-0285">Flavoprotein</keyword>
<evidence type="ECO:0000256" key="4">
    <source>
        <dbReference type="ARBA" id="ARBA00022827"/>
    </source>
</evidence>
<proteinExistence type="inferred from homology"/>
<dbReference type="SUPFAM" id="SSF54373">
    <property type="entry name" value="FAD-linked reductases, C-terminal domain"/>
    <property type="match status" value="1"/>
</dbReference>
<accession>A0A1Y1SCX6</accession>
<comment type="caution">
    <text evidence="9">The sequence shown here is derived from an EMBL/GenBank/DDBJ whole genome shotgun (WGS) entry which is preliminary data.</text>
</comment>
<keyword evidence="4 5" id="KW-0274">FAD</keyword>
<feature type="domain" description="Glucose-methanol-choline oxidoreductase N-terminal" evidence="8">
    <location>
        <begin position="178"/>
        <end position="192"/>
    </location>
</feature>
<dbReference type="Gene3D" id="3.50.50.60">
    <property type="entry name" value="FAD/NAD(P)-binding domain"/>
    <property type="match status" value="1"/>
</dbReference>
<evidence type="ECO:0000259" key="7">
    <source>
        <dbReference type="PROSITE" id="PS00623"/>
    </source>
</evidence>
<dbReference type="InterPro" id="IPR036188">
    <property type="entry name" value="FAD/NAD-bd_sf"/>
</dbReference>
<evidence type="ECO:0000256" key="6">
    <source>
        <dbReference type="RuleBase" id="RU003968"/>
    </source>
</evidence>
<feature type="domain" description="Glucose-methanol-choline oxidoreductase N-terminal" evidence="7">
    <location>
        <begin position="6"/>
        <end position="29"/>
    </location>
</feature>
<dbReference type="PANTHER" id="PTHR11552:SF147">
    <property type="entry name" value="CHOLINE DEHYDROGENASE, MITOCHONDRIAL"/>
    <property type="match status" value="1"/>
</dbReference>
<protein>
    <submittedName>
        <fullName evidence="9">Glucose-methanol-choline oxidoreductase</fullName>
    </submittedName>
</protein>
<dbReference type="InterPro" id="IPR000172">
    <property type="entry name" value="GMC_OxRdtase_N"/>
</dbReference>
<organism evidence="9 10">
    <name type="scientific">Oceanococcus atlanticus</name>
    <dbReference type="NCBI Taxonomy" id="1317117"/>
    <lineage>
        <taxon>Bacteria</taxon>
        <taxon>Pseudomonadati</taxon>
        <taxon>Pseudomonadota</taxon>
        <taxon>Gammaproteobacteria</taxon>
        <taxon>Chromatiales</taxon>
        <taxon>Oceanococcaceae</taxon>
        <taxon>Oceanococcus</taxon>
    </lineage>
</organism>
<evidence type="ECO:0000256" key="2">
    <source>
        <dbReference type="ARBA" id="ARBA00010790"/>
    </source>
</evidence>
<dbReference type="GO" id="GO:0016614">
    <property type="term" value="F:oxidoreductase activity, acting on CH-OH group of donors"/>
    <property type="evidence" value="ECO:0007669"/>
    <property type="project" value="InterPro"/>
</dbReference>
<feature type="binding site" evidence="5">
    <location>
        <begin position="16"/>
        <end position="19"/>
    </location>
    <ligand>
        <name>FAD</name>
        <dbReference type="ChEBI" id="CHEBI:57692"/>
    </ligand>
</feature>
<dbReference type="Gene3D" id="3.30.560.10">
    <property type="entry name" value="Glucose Oxidase, domain 3"/>
    <property type="match status" value="1"/>
</dbReference>
<dbReference type="GO" id="GO:0050660">
    <property type="term" value="F:flavin adenine dinucleotide binding"/>
    <property type="evidence" value="ECO:0007669"/>
    <property type="project" value="InterPro"/>
</dbReference>
<dbReference type="EMBL" id="AQQV01000002">
    <property type="protein sequence ID" value="ORE86840.1"/>
    <property type="molecule type" value="Genomic_DNA"/>
</dbReference>
<name>A0A1Y1SCX6_9GAMM</name>
<evidence type="ECO:0000256" key="3">
    <source>
        <dbReference type="ARBA" id="ARBA00022630"/>
    </source>
</evidence>
<dbReference type="STRING" id="1317117.ATO7_07367"/>
<evidence type="ECO:0000313" key="10">
    <source>
        <dbReference type="Proteomes" id="UP000192342"/>
    </source>
</evidence>
<dbReference type="PANTHER" id="PTHR11552">
    <property type="entry name" value="GLUCOSE-METHANOL-CHOLINE GMC OXIDOREDUCTASE"/>
    <property type="match status" value="1"/>
</dbReference>
<gene>
    <name evidence="9" type="ORF">ATO7_07367</name>
</gene>
<evidence type="ECO:0000259" key="8">
    <source>
        <dbReference type="PROSITE" id="PS00624"/>
    </source>
</evidence>
<dbReference type="Pfam" id="PF00732">
    <property type="entry name" value="GMC_oxred_N"/>
    <property type="match status" value="1"/>
</dbReference>
<evidence type="ECO:0000256" key="5">
    <source>
        <dbReference type="PIRSR" id="PIRSR000137-2"/>
    </source>
</evidence>
<dbReference type="Proteomes" id="UP000192342">
    <property type="component" value="Unassembled WGS sequence"/>
</dbReference>
<dbReference type="PIRSF" id="PIRSF000137">
    <property type="entry name" value="Alcohol_oxidase"/>
    <property type="match status" value="1"/>
</dbReference>
<reference evidence="9 10" key="1">
    <citation type="submission" date="2013-04" db="EMBL/GenBank/DDBJ databases">
        <title>Oceanococcus atlanticus 22II-S10r2 Genome Sequencing.</title>
        <authorList>
            <person name="Lai Q."/>
            <person name="Li G."/>
            <person name="Shao Z."/>
        </authorList>
    </citation>
    <scope>NUCLEOTIDE SEQUENCE [LARGE SCALE GENOMIC DNA]</scope>
    <source>
        <strain evidence="9 10">22II-S10r2</strain>
    </source>
</reference>
<dbReference type="SUPFAM" id="SSF51905">
    <property type="entry name" value="FAD/NAD(P)-binding domain"/>
    <property type="match status" value="1"/>
</dbReference>
<evidence type="ECO:0000313" key="9">
    <source>
        <dbReference type="EMBL" id="ORE86840.1"/>
    </source>
</evidence>